<evidence type="ECO:0000313" key="1">
    <source>
        <dbReference type="EMBL" id="KAJ2791245.1"/>
    </source>
</evidence>
<keyword evidence="2" id="KW-1185">Reference proteome</keyword>
<reference evidence="1" key="1">
    <citation type="submission" date="2022-07" db="EMBL/GenBank/DDBJ databases">
        <title>Phylogenomic reconstructions and comparative analyses of Kickxellomycotina fungi.</title>
        <authorList>
            <person name="Reynolds N.K."/>
            <person name="Stajich J.E."/>
            <person name="Barry K."/>
            <person name="Grigoriev I.V."/>
            <person name="Crous P."/>
            <person name="Smith M.E."/>
        </authorList>
    </citation>
    <scope>NUCLEOTIDE SEQUENCE</scope>
    <source>
        <strain evidence="1">BCRC 34191</strain>
    </source>
</reference>
<proteinExistence type="predicted"/>
<organism evidence="1 2">
    <name type="scientific">Coemansia linderi</name>
    <dbReference type="NCBI Taxonomy" id="2663919"/>
    <lineage>
        <taxon>Eukaryota</taxon>
        <taxon>Fungi</taxon>
        <taxon>Fungi incertae sedis</taxon>
        <taxon>Zoopagomycota</taxon>
        <taxon>Kickxellomycotina</taxon>
        <taxon>Kickxellomycetes</taxon>
        <taxon>Kickxellales</taxon>
        <taxon>Kickxellaceae</taxon>
        <taxon>Coemansia</taxon>
    </lineage>
</organism>
<comment type="caution">
    <text evidence="1">The sequence shown here is derived from an EMBL/GenBank/DDBJ whole genome shotgun (WGS) entry which is preliminary data.</text>
</comment>
<protein>
    <submittedName>
        <fullName evidence="1">Glycerol ether metabolic process</fullName>
    </submittedName>
</protein>
<dbReference type="Proteomes" id="UP001140066">
    <property type="component" value="Unassembled WGS sequence"/>
</dbReference>
<sequence>MKAAYIQNQKEFDELLKTKAKVAVDFTATWCGPCKVIGPKFDALVTEHPDVTFVKVDVDEVSAVATTQKITAMPTFKFFVNGKPFAETPELIGANLKALKDIVASLDKVKLVKEGEAAPAEKPKEEKAAPVEKPKEEVAAPAAAPAAAAAAPAKKAEDVAVPEVDKAPVVTDKAPSAAPAA</sequence>
<dbReference type="EMBL" id="JANBUK010000179">
    <property type="protein sequence ID" value="KAJ2791245.1"/>
    <property type="molecule type" value="Genomic_DNA"/>
</dbReference>
<gene>
    <name evidence="1" type="primary">TXNDC8</name>
    <name evidence="1" type="ORF">GGI18_001269</name>
</gene>
<accession>A0ACC1KKV5</accession>
<name>A0ACC1KKV5_9FUNG</name>
<evidence type="ECO:0000313" key="2">
    <source>
        <dbReference type="Proteomes" id="UP001140066"/>
    </source>
</evidence>